<feature type="modified residue" description="4-aspartylphosphate" evidence="6">
    <location>
        <position position="64"/>
    </location>
</feature>
<dbReference type="SMART" id="SM00448">
    <property type="entry name" value="REC"/>
    <property type="match status" value="1"/>
</dbReference>
<name>A0A1X0WI55_9GAMM</name>
<evidence type="ECO:0000313" key="9">
    <source>
        <dbReference type="EMBL" id="ORJ26472.1"/>
    </source>
</evidence>
<evidence type="ECO:0000256" key="4">
    <source>
        <dbReference type="ARBA" id="ARBA00023125"/>
    </source>
</evidence>
<keyword evidence="3" id="KW-0805">Transcription regulation</keyword>
<comment type="caution">
    <text evidence="9">The sequence shown here is derived from an EMBL/GenBank/DDBJ whole genome shotgun (WGS) entry which is preliminary data.</text>
</comment>
<dbReference type="RefSeq" id="WP_026110398.1">
    <property type="nucleotide sequence ID" value="NZ_CAUQAZ010000133.1"/>
</dbReference>
<dbReference type="InterPro" id="IPR011006">
    <property type="entry name" value="CheY-like_superfamily"/>
</dbReference>
<dbReference type="SMART" id="SM00421">
    <property type="entry name" value="HTH_LUXR"/>
    <property type="match status" value="1"/>
</dbReference>
<dbReference type="SUPFAM" id="SSF46894">
    <property type="entry name" value="C-terminal effector domain of the bipartite response regulators"/>
    <property type="match status" value="1"/>
</dbReference>
<dbReference type="Proteomes" id="UP000192536">
    <property type="component" value="Unassembled WGS sequence"/>
</dbReference>
<dbReference type="PROSITE" id="PS50043">
    <property type="entry name" value="HTH_LUXR_2"/>
    <property type="match status" value="1"/>
</dbReference>
<dbReference type="GO" id="GO:0000160">
    <property type="term" value="P:phosphorelay signal transduction system"/>
    <property type="evidence" value="ECO:0007669"/>
    <property type="project" value="UniProtKB-KW"/>
</dbReference>
<protein>
    <submittedName>
        <fullName evidence="9">DNA-binding response regulator</fullName>
    </submittedName>
</protein>
<dbReference type="CDD" id="cd17535">
    <property type="entry name" value="REC_NarL-like"/>
    <property type="match status" value="1"/>
</dbReference>
<keyword evidence="5" id="KW-0804">Transcription</keyword>
<dbReference type="PROSITE" id="PS00622">
    <property type="entry name" value="HTH_LUXR_1"/>
    <property type="match status" value="1"/>
</dbReference>
<dbReference type="PRINTS" id="PR00038">
    <property type="entry name" value="HTHLUXR"/>
</dbReference>
<keyword evidence="2" id="KW-0902">Two-component regulatory system</keyword>
<sequence length="218" mass="24230">MTVRTENNPALKRVLLVEDHSLLSDGITQLISSLPDYEVVGVVVDGLKVYAACQQLHPDLVILDLGLPGMDGNDVIHQLKQRWVELTIIVLTADNNEHRAKAALSAGAISYILKRSPQQTLLSALQMAAAGRSYIDPSLDEQQIIKTDKLLDGQVRLTVRERQILKLIAEGSRNRDIAESLKITIKTVETHRLNLMRKLDAHSAVELTNWAIRLGIHN</sequence>
<dbReference type="Pfam" id="PF00196">
    <property type="entry name" value="GerE"/>
    <property type="match status" value="1"/>
</dbReference>
<keyword evidence="1 6" id="KW-0597">Phosphoprotein</keyword>
<dbReference type="EMBL" id="MRWE01000007">
    <property type="protein sequence ID" value="ORJ26472.1"/>
    <property type="molecule type" value="Genomic_DNA"/>
</dbReference>
<dbReference type="Pfam" id="PF00072">
    <property type="entry name" value="Response_reg"/>
    <property type="match status" value="1"/>
</dbReference>
<evidence type="ECO:0000256" key="2">
    <source>
        <dbReference type="ARBA" id="ARBA00023012"/>
    </source>
</evidence>
<organism evidence="9 10">
    <name type="scientific">Rouxiella badensis</name>
    <dbReference type="NCBI Taxonomy" id="1646377"/>
    <lineage>
        <taxon>Bacteria</taxon>
        <taxon>Pseudomonadati</taxon>
        <taxon>Pseudomonadota</taxon>
        <taxon>Gammaproteobacteria</taxon>
        <taxon>Enterobacterales</taxon>
        <taxon>Yersiniaceae</taxon>
        <taxon>Rouxiella</taxon>
    </lineage>
</organism>
<gene>
    <name evidence="9" type="ORF">BS640_06440</name>
</gene>
<proteinExistence type="predicted"/>
<dbReference type="Gene3D" id="3.40.50.2300">
    <property type="match status" value="1"/>
</dbReference>
<dbReference type="InterPro" id="IPR016032">
    <property type="entry name" value="Sig_transdc_resp-reg_C-effctor"/>
</dbReference>
<dbReference type="NCBIfam" id="NF011896">
    <property type="entry name" value="PRK15369.1"/>
    <property type="match status" value="1"/>
</dbReference>
<dbReference type="InterPro" id="IPR039420">
    <property type="entry name" value="WalR-like"/>
</dbReference>
<accession>A0A1X0WI55</accession>
<dbReference type="PANTHER" id="PTHR43214:SF3">
    <property type="entry name" value="RESPONSE REGULATOR UVRY"/>
    <property type="match status" value="1"/>
</dbReference>
<dbReference type="InterPro" id="IPR001789">
    <property type="entry name" value="Sig_transdc_resp-reg_receiver"/>
</dbReference>
<keyword evidence="10" id="KW-1185">Reference proteome</keyword>
<dbReference type="CDD" id="cd06170">
    <property type="entry name" value="LuxR_C_like"/>
    <property type="match status" value="1"/>
</dbReference>
<dbReference type="InterPro" id="IPR058245">
    <property type="entry name" value="NreC/VraR/RcsB-like_REC"/>
</dbReference>
<dbReference type="InterPro" id="IPR000792">
    <property type="entry name" value="Tscrpt_reg_LuxR_C"/>
</dbReference>
<feature type="domain" description="HTH luxR-type" evidence="7">
    <location>
        <begin position="150"/>
        <end position="215"/>
    </location>
</feature>
<dbReference type="SUPFAM" id="SSF52172">
    <property type="entry name" value="CheY-like"/>
    <property type="match status" value="1"/>
</dbReference>
<dbReference type="GO" id="GO:0003677">
    <property type="term" value="F:DNA binding"/>
    <property type="evidence" value="ECO:0007669"/>
    <property type="project" value="UniProtKB-KW"/>
</dbReference>
<dbReference type="GO" id="GO:0006355">
    <property type="term" value="P:regulation of DNA-templated transcription"/>
    <property type="evidence" value="ECO:0007669"/>
    <property type="project" value="InterPro"/>
</dbReference>
<reference evidence="9 10" key="1">
    <citation type="journal article" date="2017" name="Int. J. Syst. Evol. Microbiol.">
        <title>Rouxiella badensis sp. nov. and Rouxiella silvae sp. nov. isolated from peat bog soil in Germany and emendation of the genus description.</title>
        <authorList>
            <person name="Le Fleche-Mateos A."/>
            <person name="Kugler J.H."/>
            <person name="Hansen S.H."/>
            <person name="Syldatk C."/>
            <person name="Hausmann R."/>
            <person name="Lomprez F."/>
            <person name="Vandenbogaert M."/>
            <person name="Manuguerra J.C."/>
            <person name="Grimont P.A."/>
        </authorList>
    </citation>
    <scope>NUCLEOTIDE SEQUENCE [LARGE SCALE GENOMIC DNA]</scope>
    <source>
        <strain evidence="9 10">DSM 100043</strain>
    </source>
</reference>
<keyword evidence="4 9" id="KW-0238">DNA-binding</keyword>
<evidence type="ECO:0000256" key="5">
    <source>
        <dbReference type="ARBA" id="ARBA00023163"/>
    </source>
</evidence>
<evidence type="ECO:0000259" key="7">
    <source>
        <dbReference type="PROSITE" id="PS50043"/>
    </source>
</evidence>
<evidence type="ECO:0000313" key="10">
    <source>
        <dbReference type="Proteomes" id="UP000192536"/>
    </source>
</evidence>
<dbReference type="AlphaFoldDB" id="A0A1X0WI55"/>
<evidence type="ECO:0000259" key="8">
    <source>
        <dbReference type="PROSITE" id="PS50110"/>
    </source>
</evidence>
<dbReference type="PANTHER" id="PTHR43214">
    <property type="entry name" value="TWO-COMPONENT RESPONSE REGULATOR"/>
    <property type="match status" value="1"/>
</dbReference>
<dbReference type="GeneID" id="93565608"/>
<dbReference type="STRING" id="1646377.BS640_06440"/>
<evidence type="ECO:0000256" key="3">
    <source>
        <dbReference type="ARBA" id="ARBA00023015"/>
    </source>
</evidence>
<feature type="domain" description="Response regulatory" evidence="8">
    <location>
        <begin position="13"/>
        <end position="129"/>
    </location>
</feature>
<evidence type="ECO:0000256" key="6">
    <source>
        <dbReference type="PROSITE-ProRule" id="PRU00169"/>
    </source>
</evidence>
<evidence type="ECO:0000256" key="1">
    <source>
        <dbReference type="ARBA" id="ARBA00022553"/>
    </source>
</evidence>
<dbReference type="PROSITE" id="PS50110">
    <property type="entry name" value="RESPONSE_REGULATORY"/>
    <property type="match status" value="1"/>
</dbReference>